<feature type="transmembrane region" description="Helical" evidence="6">
    <location>
        <begin position="270"/>
        <end position="290"/>
    </location>
</feature>
<feature type="region of interest" description="Disordered" evidence="5">
    <location>
        <begin position="591"/>
        <end position="636"/>
    </location>
</feature>
<dbReference type="GO" id="GO:0016020">
    <property type="term" value="C:membrane"/>
    <property type="evidence" value="ECO:0007669"/>
    <property type="project" value="UniProtKB-SubCell"/>
</dbReference>
<dbReference type="InterPro" id="IPR001902">
    <property type="entry name" value="SLC26A/SulP_fam"/>
</dbReference>
<dbReference type="Pfam" id="PF00916">
    <property type="entry name" value="Sulfate_transp"/>
    <property type="match status" value="1"/>
</dbReference>
<feature type="transmembrane region" description="Helical" evidence="6">
    <location>
        <begin position="64"/>
        <end position="86"/>
    </location>
</feature>
<dbReference type="InterPro" id="IPR011547">
    <property type="entry name" value="SLC26A/SulP_dom"/>
</dbReference>
<feature type="transmembrane region" description="Helical" evidence="6">
    <location>
        <begin position="112"/>
        <end position="133"/>
    </location>
</feature>
<keyword evidence="3 6" id="KW-1133">Transmembrane helix</keyword>
<sequence length="636" mass="68567">MPRIKKEPFFQPFEAKNLLPFRLWVGLINRETLRGDAAAAFTNAAVVLPQAIAFAAIAGLPPQYGLYAAMVTPVIAAIFGSSWHLISGPTTAISVVVFATLSGIHEPGSAEYIQAALTITLLAGLFQLLMGLVRLGQLVSLVSHSVMVGFTAGAAILIALSQVSGFLGQKLPRPEEIDAFLAAIWHALPNVDPYVFSIAMGTLLVTALSKKFWPRWPNYLIGLVFGSGLAYVLNAEEHGVQFVQSVPTGIPQFAAPSFSLDDLRTLSSGAFALALIGLLEAVSIARAIALKSKQPLDSNQEIIGQGLSNIGGSFFSAYLGSGSFTRSALNYESGARTPVAALLSALFLFIILIAISPFIERIPIPAMAGLIMLVAWKLIDFQEIRHILTSSASDTVVLIATFFAVVAIDLEFAIYVGVILSLSIFLRRSMRPGLPINVPNAKVSGRPFMSPILWNLPECPQAVFARLQGSLYFGAVEFVEKEFRRIEQERPGQKHFGLMLDGAVGVDLAGADLLIQEAKRREARGGHLYIGVRYPPIRRQLARFHVPREIGRKHIFRRKTEMVPKLVANLDPDICATCTTRVFRECPPVPDFIGEEDGKGEAGQGEGGQKDVAAGDKGAPIETPVPANAREAAPKP</sequence>
<dbReference type="PANTHER" id="PTHR11814">
    <property type="entry name" value="SULFATE TRANSPORTER"/>
    <property type="match status" value="1"/>
</dbReference>
<dbReference type="Pfam" id="PF01740">
    <property type="entry name" value="STAS"/>
    <property type="match status" value="1"/>
</dbReference>
<accession>A0A545TAV5</accession>
<evidence type="ECO:0000256" key="6">
    <source>
        <dbReference type="SAM" id="Phobius"/>
    </source>
</evidence>
<feature type="transmembrane region" description="Helical" evidence="6">
    <location>
        <begin position="37"/>
        <end position="57"/>
    </location>
</feature>
<keyword evidence="4 6" id="KW-0472">Membrane</keyword>
<evidence type="ECO:0000259" key="7">
    <source>
        <dbReference type="PROSITE" id="PS50801"/>
    </source>
</evidence>
<evidence type="ECO:0000256" key="3">
    <source>
        <dbReference type="ARBA" id="ARBA00022989"/>
    </source>
</evidence>
<reference evidence="8 9" key="1">
    <citation type="submission" date="2019-06" db="EMBL/GenBank/DDBJ databases">
        <title>Whole genome sequence for Rhodospirillaceae sp. R148.</title>
        <authorList>
            <person name="Wang G."/>
        </authorList>
    </citation>
    <scope>NUCLEOTIDE SEQUENCE [LARGE SCALE GENOMIC DNA]</scope>
    <source>
        <strain evidence="8 9">R148</strain>
    </source>
</reference>
<dbReference type="PROSITE" id="PS50801">
    <property type="entry name" value="STAS"/>
    <property type="match status" value="1"/>
</dbReference>
<dbReference type="GO" id="GO:0055085">
    <property type="term" value="P:transmembrane transport"/>
    <property type="evidence" value="ECO:0007669"/>
    <property type="project" value="InterPro"/>
</dbReference>
<dbReference type="Gene3D" id="3.30.750.24">
    <property type="entry name" value="STAS domain"/>
    <property type="match status" value="1"/>
</dbReference>
<dbReference type="CDD" id="cd07042">
    <property type="entry name" value="STAS_SulP_like_sulfate_transporter"/>
    <property type="match status" value="1"/>
</dbReference>
<dbReference type="RefSeq" id="WP_142898971.1">
    <property type="nucleotide sequence ID" value="NZ_ML660061.1"/>
</dbReference>
<feature type="transmembrane region" description="Helical" evidence="6">
    <location>
        <begin position="339"/>
        <end position="355"/>
    </location>
</feature>
<dbReference type="SUPFAM" id="SSF52091">
    <property type="entry name" value="SpoIIaa-like"/>
    <property type="match status" value="1"/>
</dbReference>
<keyword evidence="9" id="KW-1185">Reference proteome</keyword>
<feature type="domain" description="STAS" evidence="7">
    <location>
        <begin position="460"/>
        <end position="566"/>
    </location>
</feature>
<evidence type="ECO:0000256" key="2">
    <source>
        <dbReference type="ARBA" id="ARBA00022692"/>
    </source>
</evidence>
<evidence type="ECO:0000313" key="9">
    <source>
        <dbReference type="Proteomes" id="UP000315252"/>
    </source>
</evidence>
<dbReference type="AlphaFoldDB" id="A0A545TAV5"/>
<feature type="transmembrane region" description="Helical" evidence="6">
    <location>
        <begin position="216"/>
        <end position="233"/>
    </location>
</feature>
<evidence type="ECO:0000256" key="4">
    <source>
        <dbReference type="ARBA" id="ARBA00023136"/>
    </source>
</evidence>
<dbReference type="InterPro" id="IPR036513">
    <property type="entry name" value="STAS_dom_sf"/>
</dbReference>
<dbReference type="EMBL" id="VHSH01000010">
    <property type="protein sequence ID" value="TQV74341.1"/>
    <property type="molecule type" value="Genomic_DNA"/>
</dbReference>
<feature type="transmembrane region" description="Helical" evidence="6">
    <location>
        <begin position="399"/>
        <end position="426"/>
    </location>
</feature>
<dbReference type="OrthoDB" id="9769739at2"/>
<dbReference type="Proteomes" id="UP000315252">
    <property type="component" value="Unassembled WGS sequence"/>
</dbReference>
<protein>
    <submittedName>
        <fullName evidence="8">SulP family inorganic anion transporter</fullName>
    </submittedName>
</protein>
<proteinExistence type="predicted"/>
<evidence type="ECO:0000256" key="1">
    <source>
        <dbReference type="ARBA" id="ARBA00004141"/>
    </source>
</evidence>
<evidence type="ECO:0000313" key="8">
    <source>
        <dbReference type="EMBL" id="TQV74341.1"/>
    </source>
</evidence>
<evidence type="ECO:0000256" key="5">
    <source>
        <dbReference type="SAM" id="MobiDB-lite"/>
    </source>
</evidence>
<organism evidence="8 9">
    <name type="scientific">Denitrobaculum tricleocarpae</name>
    <dbReference type="NCBI Taxonomy" id="2591009"/>
    <lineage>
        <taxon>Bacteria</taxon>
        <taxon>Pseudomonadati</taxon>
        <taxon>Pseudomonadota</taxon>
        <taxon>Alphaproteobacteria</taxon>
        <taxon>Rhodospirillales</taxon>
        <taxon>Rhodospirillaceae</taxon>
        <taxon>Denitrobaculum</taxon>
    </lineage>
</organism>
<feature type="transmembrane region" description="Helical" evidence="6">
    <location>
        <begin position="362"/>
        <end position="379"/>
    </location>
</feature>
<name>A0A545TAV5_9PROT</name>
<feature type="transmembrane region" description="Helical" evidence="6">
    <location>
        <begin position="145"/>
        <end position="167"/>
    </location>
</feature>
<comment type="caution">
    <text evidence="8">The sequence shown here is derived from an EMBL/GenBank/DDBJ whole genome shotgun (WGS) entry which is preliminary data.</text>
</comment>
<dbReference type="InterPro" id="IPR002645">
    <property type="entry name" value="STAS_dom"/>
</dbReference>
<keyword evidence="2 6" id="KW-0812">Transmembrane</keyword>
<gene>
    <name evidence="8" type="ORF">FKG95_23945</name>
</gene>
<comment type="subcellular location">
    <subcellularLocation>
        <location evidence="1">Membrane</location>
        <topology evidence="1">Multi-pass membrane protein</topology>
    </subcellularLocation>
</comment>
<feature type="transmembrane region" description="Helical" evidence="6">
    <location>
        <begin position="179"/>
        <end position="204"/>
    </location>
</feature>